<dbReference type="Gene3D" id="1.10.630.10">
    <property type="entry name" value="Cytochrome P450"/>
    <property type="match status" value="1"/>
</dbReference>
<evidence type="ECO:0000313" key="10">
    <source>
        <dbReference type="EMBL" id="EAU84017.2"/>
    </source>
</evidence>
<organism evidence="10 11">
    <name type="scientific">Coprinopsis cinerea (strain Okayama-7 / 130 / ATCC MYA-4618 / FGSC 9003)</name>
    <name type="common">Inky cap fungus</name>
    <name type="synonym">Hormographiella aspergillata</name>
    <dbReference type="NCBI Taxonomy" id="240176"/>
    <lineage>
        <taxon>Eukaryota</taxon>
        <taxon>Fungi</taxon>
        <taxon>Dikarya</taxon>
        <taxon>Basidiomycota</taxon>
        <taxon>Agaricomycotina</taxon>
        <taxon>Agaricomycetes</taxon>
        <taxon>Agaricomycetidae</taxon>
        <taxon>Agaricales</taxon>
        <taxon>Agaricineae</taxon>
        <taxon>Psathyrellaceae</taxon>
        <taxon>Coprinopsis</taxon>
    </lineage>
</organism>
<evidence type="ECO:0000256" key="8">
    <source>
        <dbReference type="ARBA" id="ARBA00023033"/>
    </source>
</evidence>
<dbReference type="GeneID" id="6014372"/>
<dbReference type="eggNOG" id="KOG0156">
    <property type="taxonomic scope" value="Eukaryota"/>
</dbReference>
<keyword evidence="9" id="KW-1133">Transmembrane helix</keyword>
<keyword evidence="5" id="KW-0479">Metal-binding</keyword>
<evidence type="ECO:0000256" key="2">
    <source>
        <dbReference type="ARBA" id="ARBA00005179"/>
    </source>
</evidence>
<dbReference type="GO" id="GO:0005506">
    <property type="term" value="F:iron ion binding"/>
    <property type="evidence" value="ECO:0007669"/>
    <property type="project" value="InterPro"/>
</dbReference>
<proteinExistence type="inferred from homology"/>
<evidence type="ECO:0000256" key="1">
    <source>
        <dbReference type="ARBA" id="ARBA00001971"/>
    </source>
</evidence>
<evidence type="ECO:0000313" key="11">
    <source>
        <dbReference type="Proteomes" id="UP000001861"/>
    </source>
</evidence>
<comment type="cofactor">
    <cofactor evidence="1">
        <name>heme</name>
        <dbReference type="ChEBI" id="CHEBI:30413"/>
    </cofactor>
</comment>
<dbReference type="GO" id="GO:0016705">
    <property type="term" value="F:oxidoreductase activity, acting on paired donors, with incorporation or reduction of molecular oxygen"/>
    <property type="evidence" value="ECO:0007669"/>
    <property type="project" value="InterPro"/>
</dbReference>
<evidence type="ECO:0000256" key="7">
    <source>
        <dbReference type="ARBA" id="ARBA00023004"/>
    </source>
</evidence>
<keyword evidence="6" id="KW-0560">Oxidoreductase</keyword>
<reference evidence="10 11" key="1">
    <citation type="journal article" date="2010" name="Proc. Natl. Acad. Sci. U.S.A.">
        <title>Insights into evolution of multicellular fungi from the assembled chromosomes of the mushroom Coprinopsis cinerea (Coprinus cinereus).</title>
        <authorList>
            <person name="Stajich J.E."/>
            <person name="Wilke S.K."/>
            <person name="Ahren D."/>
            <person name="Au C.H."/>
            <person name="Birren B.W."/>
            <person name="Borodovsky M."/>
            <person name="Burns C."/>
            <person name="Canback B."/>
            <person name="Casselton L.A."/>
            <person name="Cheng C.K."/>
            <person name="Deng J."/>
            <person name="Dietrich F.S."/>
            <person name="Fargo D.C."/>
            <person name="Farman M.L."/>
            <person name="Gathman A.C."/>
            <person name="Goldberg J."/>
            <person name="Guigo R."/>
            <person name="Hoegger P.J."/>
            <person name="Hooker J.B."/>
            <person name="Huggins A."/>
            <person name="James T.Y."/>
            <person name="Kamada T."/>
            <person name="Kilaru S."/>
            <person name="Kodira C."/>
            <person name="Kues U."/>
            <person name="Kupfer D."/>
            <person name="Kwan H.S."/>
            <person name="Lomsadze A."/>
            <person name="Li W."/>
            <person name="Lilly W.W."/>
            <person name="Ma L.J."/>
            <person name="Mackey A.J."/>
            <person name="Manning G."/>
            <person name="Martin F."/>
            <person name="Muraguchi H."/>
            <person name="Natvig D.O."/>
            <person name="Palmerini H."/>
            <person name="Ramesh M.A."/>
            <person name="Rehmeyer C.J."/>
            <person name="Roe B.A."/>
            <person name="Shenoy N."/>
            <person name="Stanke M."/>
            <person name="Ter-Hovhannisyan V."/>
            <person name="Tunlid A."/>
            <person name="Velagapudi R."/>
            <person name="Vision T.J."/>
            <person name="Zeng Q."/>
            <person name="Zolan M.E."/>
            <person name="Pukkila P.J."/>
        </authorList>
    </citation>
    <scope>NUCLEOTIDE SEQUENCE [LARGE SCALE GENOMIC DNA]</scope>
    <source>
        <strain evidence="11">Okayama-7 / 130 / ATCC MYA-4618 / FGSC 9003</strain>
    </source>
</reference>
<dbReference type="GO" id="GO:0020037">
    <property type="term" value="F:heme binding"/>
    <property type="evidence" value="ECO:0007669"/>
    <property type="project" value="InterPro"/>
</dbReference>
<comment type="pathway">
    <text evidence="2">Secondary metabolite biosynthesis.</text>
</comment>
<dbReference type="KEGG" id="cci:CC1G_11455"/>
<dbReference type="VEuPathDB" id="FungiDB:CC1G_11455"/>
<dbReference type="RefSeq" id="XP_001837810.2">
    <property type="nucleotide sequence ID" value="XM_001837758.2"/>
</dbReference>
<name>A8P031_COPC7</name>
<evidence type="ECO:0000256" key="4">
    <source>
        <dbReference type="ARBA" id="ARBA00022617"/>
    </source>
</evidence>
<dbReference type="OrthoDB" id="2789670at2759"/>
<dbReference type="GO" id="GO:0004497">
    <property type="term" value="F:monooxygenase activity"/>
    <property type="evidence" value="ECO:0007669"/>
    <property type="project" value="UniProtKB-KW"/>
</dbReference>
<keyword evidence="11" id="KW-1185">Reference proteome</keyword>
<dbReference type="Proteomes" id="UP000001861">
    <property type="component" value="Unassembled WGS sequence"/>
</dbReference>
<dbReference type="SUPFAM" id="SSF48264">
    <property type="entry name" value="Cytochrome P450"/>
    <property type="match status" value="1"/>
</dbReference>
<dbReference type="OMA" id="IPPTYKL"/>
<keyword evidence="8" id="KW-0503">Monooxygenase</keyword>
<evidence type="ECO:0000256" key="3">
    <source>
        <dbReference type="ARBA" id="ARBA00010617"/>
    </source>
</evidence>
<dbReference type="InterPro" id="IPR050364">
    <property type="entry name" value="Cytochrome_P450_fung"/>
</dbReference>
<keyword evidence="9" id="KW-0812">Transmembrane</keyword>
<comment type="similarity">
    <text evidence="3">Belongs to the cytochrome P450 family.</text>
</comment>
<dbReference type="PANTHER" id="PTHR46300:SF7">
    <property type="entry name" value="P450, PUTATIVE (EUROFUNG)-RELATED"/>
    <property type="match status" value="1"/>
</dbReference>
<keyword evidence="4" id="KW-0349">Heme</keyword>
<accession>A8P031</accession>
<dbReference type="AlphaFoldDB" id="A8P031"/>
<evidence type="ECO:0000256" key="9">
    <source>
        <dbReference type="SAM" id="Phobius"/>
    </source>
</evidence>
<protein>
    <submittedName>
        <fullName evidence="10">Cytochrome P450</fullName>
    </submittedName>
</protein>
<dbReference type="InterPro" id="IPR001128">
    <property type="entry name" value="Cyt_P450"/>
</dbReference>
<keyword evidence="9" id="KW-0472">Membrane</keyword>
<dbReference type="InterPro" id="IPR036396">
    <property type="entry name" value="Cyt_P450_sf"/>
</dbReference>
<comment type="caution">
    <text evidence="10">The sequence shown here is derived from an EMBL/GenBank/DDBJ whole genome shotgun (WGS) entry which is preliminary data.</text>
</comment>
<dbReference type="PANTHER" id="PTHR46300">
    <property type="entry name" value="P450, PUTATIVE (EUROFUNG)-RELATED-RELATED"/>
    <property type="match status" value="1"/>
</dbReference>
<dbReference type="EMBL" id="AACS02000006">
    <property type="protein sequence ID" value="EAU84017.2"/>
    <property type="molecule type" value="Genomic_DNA"/>
</dbReference>
<dbReference type="Pfam" id="PF00067">
    <property type="entry name" value="p450"/>
    <property type="match status" value="1"/>
</dbReference>
<sequence>MTTSSTMSSTLSLDVLSGRTILLDTLAVALFLYYLIKLLGRGRLPAPLPPGPRRLPLLGNILDMPPSQEWLTFAEWGRKWGDMTSISIFGQEIIILNSIKLAVDILEKKGSIYSDRPVMEMGGELVGWKNTLVLIPYGDRFRSFRKMFHQVIGTHASMSNFHSVEEEETRKFLKALLKDPSNFVQHVRSTAGAIILRISHGYRVKEHQDPFVAVAEEATEQFSLATAPGGFLVNLIPPLKHLPDWFPGAGFKQTAREWRNTINRMADGPYRYVKEQMAAGNAEPSFTSKLLEEPDISQDREFDIKWSSASLYSGGADTTVSSIHSVFLALSLFPEVQAKAQAEIDAVIGGDRLPTFEDRRNLPYINAVVSEVLRWHAVVPTSVPHRVSEDDVHNGYFIPKGSLVIANICRKDSWVPFPSLIRVTLASVLEGGRILADASVYISVAMLVATFNISKAMKDGEIVEPSVGQTSGTISHPQSFECTIKPRSQKAVDLILSTRSLSTLHVPGPHLVSIANGATHDN</sequence>
<dbReference type="InterPro" id="IPR002401">
    <property type="entry name" value="Cyt_P450_E_grp-I"/>
</dbReference>
<dbReference type="HOGENOM" id="CLU_001570_2_3_1"/>
<dbReference type="PRINTS" id="PR00463">
    <property type="entry name" value="EP450I"/>
</dbReference>
<evidence type="ECO:0000256" key="5">
    <source>
        <dbReference type="ARBA" id="ARBA00022723"/>
    </source>
</evidence>
<feature type="transmembrane region" description="Helical" evidence="9">
    <location>
        <begin position="20"/>
        <end position="36"/>
    </location>
</feature>
<dbReference type="CDD" id="cd11065">
    <property type="entry name" value="CYP64-like"/>
    <property type="match status" value="1"/>
</dbReference>
<keyword evidence="7" id="KW-0408">Iron</keyword>
<evidence type="ECO:0000256" key="6">
    <source>
        <dbReference type="ARBA" id="ARBA00023002"/>
    </source>
</evidence>
<gene>
    <name evidence="10" type="ORF">CC1G_11455</name>
</gene>
<dbReference type="InParanoid" id="A8P031"/>